<dbReference type="GO" id="GO:0006303">
    <property type="term" value="P:double-strand break repair via nonhomologous end joining"/>
    <property type="evidence" value="ECO:0007669"/>
    <property type="project" value="TreeGrafter"/>
</dbReference>
<dbReference type="InterPro" id="IPR043519">
    <property type="entry name" value="NT_sf"/>
</dbReference>
<dbReference type="Gene3D" id="1.10.150.110">
    <property type="entry name" value="DNA polymerase beta, N-terminal domain-like"/>
    <property type="match status" value="1"/>
</dbReference>
<dbReference type="InterPro" id="IPR002054">
    <property type="entry name" value="DNA-dir_DNA_pol_X"/>
</dbReference>
<keyword evidence="12 18" id="KW-0234">DNA repair</keyword>
<dbReference type="FunFam" id="3.40.50.10190:FF:000031">
    <property type="entry name" value="DNA polymerase"/>
    <property type="match status" value="1"/>
</dbReference>
<dbReference type="GO" id="GO:0006260">
    <property type="term" value="P:DNA replication"/>
    <property type="evidence" value="ECO:0007669"/>
    <property type="project" value="UniProtKB-KW"/>
</dbReference>
<dbReference type="GO" id="GO:0046872">
    <property type="term" value="F:metal ion binding"/>
    <property type="evidence" value="ECO:0007669"/>
    <property type="project" value="UniProtKB-UniRule"/>
</dbReference>
<keyword evidence="11" id="KW-0238">DNA-binding</keyword>
<dbReference type="GO" id="GO:0016829">
    <property type="term" value="F:lyase activity"/>
    <property type="evidence" value="ECO:0007669"/>
    <property type="project" value="UniProtKB-KW"/>
</dbReference>
<evidence type="ECO:0000259" key="20">
    <source>
        <dbReference type="PROSITE" id="PS50172"/>
    </source>
</evidence>
<evidence type="ECO:0000256" key="1">
    <source>
        <dbReference type="ARBA" id="ARBA00001936"/>
    </source>
</evidence>
<dbReference type="GO" id="GO:0005634">
    <property type="term" value="C:nucleus"/>
    <property type="evidence" value="ECO:0007669"/>
    <property type="project" value="UniProtKB-SubCell"/>
</dbReference>
<evidence type="ECO:0000313" key="21">
    <source>
        <dbReference type="EMBL" id="NWZ22215.1"/>
    </source>
</evidence>
<evidence type="ECO:0000256" key="18">
    <source>
        <dbReference type="RuleBase" id="RU366014"/>
    </source>
</evidence>
<dbReference type="EMBL" id="VZSO01000068">
    <property type="protein sequence ID" value="NWZ22215.1"/>
    <property type="molecule type" value="Genomic_DNA"/>
</dbReference>
<dbReference type="EC" id="2.7.7.7" evidence="18"/>
<evidence type="ECO:0000256" key="10">
    <source>
        <dbReference type="ARBA" id="ARBA00022932"/>
    </source>
</evidence>
<evidence type="ECO:0000256" key="3">
    <source>
        <dbReference type="ARBA" id="ARBA00008323"/>
    </source>
</evidence>
<dbReference type="Pfam" id="PF10391">
    <property type="entry name" value="DNA_pol_lambd_f"/>
    <property type="match status" value="1"/>
</dbReference>
<dbReference type="Pfam" id="PF14716">
    <property type="entry name" value="HHH_8"/>
    <property type="match status" value="1"/>
</dbReference>
<evidence type="ECO:0000256" key="19">
    <source>
        <dbReference type="SAM" id="MobiDB-lite"/>
    </source>
</evidence>
<evidence type="ECO:0000256" key="9">
    <source>
        <dbReference type="ARBA" id="ARBA00022763"/>
    </source>
</evidence>
<comment type="similarity">
    <text evidence="3 18">Belongs to the DNA polymerase type-X family.</text>
</comment>
<feature type="region of interest" description="Disordered" evidence="19">
    <location>
        <begin position="1"/>
        <end position="31"/>
    </location>
</feature>
<feature type="active site" description="Nucleophile; Schiff-base intermediate with DNA; for 5'-dRP lyase activity" evidence="17">
    <location>
        <position position="302"/>
    </location>
</feature>
<dbReference type="SUPFAM" id="SSF47802">
    <property type="entry name" value="DNA polymerase beta, N-terminal domain-like"/>
    <property type="match status" value="1"/>
</dbReference>
<evidence type="ECO:0000256" key="7">
    <source>
        <dbReference type="ARBA" id="ARBA00022705"/>
    </source>
</evidence>
<keyword evidence="7" id="KW-0235">DNA replication</keyword>
<keyword evidence="9 18" id="KW-0227">DNA damage</keyword>
<dbReference type="PRINTS" id="PR00870">
    <property type="entry name" value="DNAPOLXBETA"/>
</dbReference>
<dbReference type="Gene3D" id="3.40.50.10190">
    <property type="entry name" value="BRCT domain"/>
    <property type="match status" value="1"/>
</dbReference>
<dbReference type="Proteomes" id="UP000525565">
    <property type="component" value="Unassembled WGS sequence"/>
</dbReference>
<comment type="subcellular location">
    <subcellularLocation>
        <location evidence="2 18">Nucleus</location>
    </subcellularLocation>
</comment>
<keyword evidence="10 18" id="KW-0239">DNA-directed DNA polymerase</keyword>
<dbReference type="FunFam" id="1.10.150.110:FF:000004">
    <property type="entry name" value="DNA polymerase lambda"/>
    <property type="match status" value="1"/>
</dbReference>
<dbReference type="InterPro" id="IPR019843">
    <property type="entry name" value="DNA_pol-X_BS"/>
</dbReference>
<sequence length="445" mass="49203">MEPRGIVKAFPKRKKVRDDSGKSIPPKIPKEGTGVPEAEWLKPVTAYILQAGIGQARAEIFRKQIVQNGGHVCDHLSSEVTHVIVAEDMDCDRSFRLLKLAKLPSGLQLVKASWLSACIRDQELLSTTGYGVFIPQRTLKSKAVFKVSVQLPTSIPFCSLPEARAHCFLSPHRGILMLRKVCDDEDSEGEDASVTQGDLEALISGRYPVKLSEETTDSSSTVAQPASKWVCAHSSDSKKENHNQCITEKLEVLAKAYSVQGDKWRALGYSKAINALKSYHKPVTSYQEACKIPGIGKRMAEKILEILESGHLRKLDHISESVPVLELFSNIWGAGVKTAQMWYQQGFRTLDDIRTKASLTSQQAVGLKHYEDFLQRMPREEAAEIEQTVRQAALALKPGLLCVACGSYRRGKPTCGDVDVLVTHPDGQSHRGVFTKLLDSLRRSG</sequence>
<dbReference type="Gene3D" id="1.10.150.20">
    <property type="entry name" value="5' to 3' exonuclease, C-terminal subdomain"/>
    <property type="match status" value="1"/>
</dbReference>
<dbReference type="CDD" id="cd00141">
    <property type="entry name" value="NT_POLXc"/>
    <property type="match status" value="1"/>
</dbReference>
<feature type="domain" description="BRCT" evidence="20">
    <location>
        <begin position="36"/>
        <end position="132"/>
    </location>
</feature>
<evidence type="ECO:0000256" key="2">
    <source>
        <dbReference type="ARBA" id="ARBA00004123"/>
    </source>
</evidence>
<evidence type="ECO:0000256" key="6">
    <source>
        <dbReference type="ARBA" id="ARBA00022695"/>
    </source>
</evidence>
<evidence type="ECO:0000256" key="14">
    <source>
        <dbReference type="ARBA" id="ARBA00023239"/>
    </source>
</evidence>
<evidence type="ECO:0000256" key="15">
    <source>
        <dbReference type="ARBA" id="ARBA00023242"/>
    </source>
</evidence>
<dbReference type="PANTHER" id="PTHR11276">
    <property type="entry name" value="DNA POLYMERASE TYPE-X FAMILY MEMBER"/>
    <property type="match status" value="1"/>
</dbReference>
<gene>
    <name evidence="21" type="primary">Poll</name>
    <name evidence="21" type="ORF">ASASCU_R14091</name>
</gene>
<keyword evidence="6 18" id="KW-0548">Nucleotidyltransferase</keyword>
<dbReference type="PRINTS" id="PR00869">
    <property type="entry name" value="DNAPOLX"/>
</dbReference>
<dbReference type="InterPro" id="IPR022312">
    <property type="entry name" value="DNA_pol_X"/>
</dbReference>
<dbReference type="SMART" id="SM00483">
    <property type="entry name" value="POLXc"/>
    <property type="match status" value="1"/>
</dbReference>
<protein>
    <recommendedName>
        <fullName evidence="18">DNA polymerase</fullName>
        <ecNumber evidence="18">2.7.7.7</ecNumber>
    </recommendedName>
</protein>
<evidence type="ECO:0000256" key="17">
    <source>
        <dbReference type="PIRSR" id="PIRSR622312-50"/>
    </source>
</evidence>
<dbReference type="SUPFAM" id="SSF81585">
    <property type="entry name" value="PsbU/PolX domain-like"/>
    <property type="match status" value="1"/>
</dbReference>
<dbReference type="SMART" id="SM00292">
    <property type="entry name" value="BRCT"/>
    <property type="match status" value="1"/>
</dbReference>
<reference evidence="21 22" key="1">
    <citation type="submission" date="2019-09" db="EMBL/GenBank/DDBJ databases">
        <title>Bird 10,000 Genomes (B10K) Project - Family phase.</title>
        <authorList>
            <person name="Zhang G."/>
        </authorList>
    </citation>
    <scope>NUCLEOTIDE SEQUENCE [LARGE SCALE GENOMIC DNA]</scope>
    <source>
        <strain evidence="21">OUT-0051</strain>
        <tissue evidence="21">Kidney</tissue>
    </source>
</reference>
<keyword evidence="5 18" id="KW-0808">Transferase</keyword>
<dbReference type="SUPFAM" id="SSF52113">
    <property type="entry name" value="BRCT domain"/>
    <property type="match status" value="1"/>
</dbReference>
<keyword evidence="4" id="KW-0237">DNA synthesis</keyword>
<dbReference type="InterPro" id="IPR001357">
    <property type="entry name" value="BRCT_dom"/>
</dbReference>
<keyword evidence="15 18" id="KW-0539">Nucleus</keyword>
<feature type="non-terminal residue" evidence="21">
    <location>
        <position position="445"/>
    </location>
</feature>
<dbReference type="Pfam" id="PF00533">
    <property type="entry name" value="BRCT"/>
    <property type="match status" value="1"/>
</dbReference>
<dbReference type="InterPro" id="IPR027421">
    <property type="entry name" value="DNA_pol_lamdba_lyase_dom_sf"/>
</dbReference>
<dbReference type="GO" id="GO:0003887">
    <property type="term" value="F:DNA-directed DNA polymerase activity"/>
    <property type="evidence" value="ECO:0007669"/>
    <property type="project" value="UniProtKB-UniRule"/>
</dbReference>
<feature type="non-terminal residue" evidence="21">
    <location>
        <position position="1"/>
    </location>
</feature>
<keyword evidence="22" id="KW-1185">Reference proteome</keyword>
<dbReference type="PROSITE" id="PS00522">
    <property type="entry name" value="DNA_POLYMERASE_X"/>
    <property type="match status" value="1"/>
</dbReference>
<keyword evidence="14" id="KW-0456">Lyase</keyword>
<comment type="catalytic activity">
    <reaction evidence="16 18">
        <text>DNA(n) + a 2'-deoxyribonucleoside 5'-triphosphate = DNA(n+1) + diphosphate</text>
        <dbReference type="Rhea" id="RHEA:22508"/>
        <dbReference type="Rhea" id="RHEA-COMP:17339"/>
        <dbReference type="Rhea" id="RHEA-COMP:17340"/>
        <dbReference type="ChEBI" id="CHEBI:33019"/>
        <dbReference type="ChEBI" id="CHEBI:61560"/>
        <dbReference type="ChEBI" id="CHEBI:173112"/>
        <dbReference type="EC" id="2.7.7.7"/>
    </reaction>
</comment>
<evidence type="ECO:0000256" key="4">
    <source>
        <dbReference type="ARBA" id="ARBA00022634"/>
    </source>
</evidence>
<dbReference type="InterPro" id="IPR028207">
    <property type="entry name" value="DNA_pol_B_palm_palm"/>
</dbReference>
<keyword evidence="8" id="KW-0479">Metal-binding</keyword>
<keyword evidence="13" id="KW-0464">Manganese</keyword>
<organism evidence="21 22">
    <name type="scientific">Asarcornis scutulata</name>
    <dbReference type="NCBI Taxonomy" id="75869"/>
    <lineage>
        <taxon>Eukaryota</taxon>
        <taxon>Metazoa</taxon>
        <taxon>Chordata</taxon>
        <taxon>Craniata</taxon>
        <taxon>Vertebrata</taxon>
        <taxon>Euteleostomi</taxon>
        <taxon>Archelosauria</taxon>
        <taxon>Archosauria</taxon>
        <taxon>Dinosauria</taxon>
        <taxon>Saurischia</taxon>
        <taxon>Theropoda</taxon>
        <taxon>Coelurosauria</taxon>
        <taxon>Aves</taxon>
        <taxon>Neognathae</taxon>
        <taxon>Galloanserae</taxon>
        <taxon>Anseriformes</taxon>
        <taxon>Anatidae</taxon>
        <taxon>Anatinae</taxon>
        <taxon>Asarcornis</taxon>
    </lineage>
</organism>
<dbReference type="PROSITE" id="PS50172">
    <property type="entry name" value="BRCT"/>
    <property type="match status" value="1"/>
</dbReference>
<comment type="caution">
    <text evidence="21">The sequence shown here is derived from an EMBL/GenBank/DDBJ whole genome shotgun (WGS) entry which is preliminary data.</text>
</comment>
<evidence type="ECO:0000256" key="11">
    <source>
        <dbReference type="ARBA" id="ARBA00023125"/>
    </source>
</evidence>
<dbReference type="SUPFAM" id="SSF81301">
    <property type="entry name" value="Nucleotidyltransferase"/>
    <property type="match status" value="1"/>
</dbReference>
<evidence type="ECO:0000256" key="5">
    <source>
        <dbReference type="ARBA" id="ARBA00022679"/>
    </source>
</evidence>
<dbReference type="FunFam" id="1.10.150.20:FF:000010">
    <property type="entry name" value="DNA polymerase lambda"/>
    <property type="match status" value="1"/>
</dbReference>
<dbReference type="InterPro" id="IPR018944">
    <property type="entry name" value="DNA_pol_lambd_fingers_domain"/>
</dbReference>
<evidence type="ECO:0000256" key="8">
    <source>
        <dbReference type="ARBA" id="ARBA00022723"/>
    </source>
</evidence>
<dbReference type="GO" id="GO:0003677">
    <property type="term" value="F:DNA binding"/>
    <property type="evidence" value="ECO:0007669"/>
    <property type="project" value="UniProtKB-UniRule"/>
</dbReference>
<evidence type="ECO:0000313" key="22">
    <source>
        <dbReference type="Proteomes" id="UP000525565"/>
    </source>
</evidence>
<dbReference type="AlphaFoldDB" id="A0A7K7KUC4"/>
<dbReference type="Pfam" id="PF14792">
    <property type="entry name" value="DNA_pol_B_palm"/>
    <property type="match status" value="1"/>
</dbReference>
<dbReference type="InterPro" id="IPR002008">
    <property type="entry name" value="DNA_pol_X_beta-like"/>
</dbReference>
<evidence type="ECO:0000256" key="13">
    <source>
        <dbReference type="ARBA" id="ARBA00023211"/>
    </source>
</evidence>
<proteinExistence type="inferred from homology"/>
<evidence type="ECO:0000256" key="12">
    <source>
        <dbReference type="ARBA" id="ARBA00023204"/>
    </source>
</evidence>
<name>A0A7K7KUC4_9AVES</name>
<comment type="cofactor">
    <cofactor evidence="1">
        <name>Mn(2+)</name>
        <dbReference type="ChEBI" id="CHEBI:29035"/>
    </cofactor>
</comment>
<dbReference type="InterPro" id="IPR010996">
    <property type="entry name" value="HHH_MUS81"/>
</dbReference>
<dbReference type="InterPro" id="IPR036420">
    <property type="entry name" value="BRCT_dom_sf"/>
</dbReference>
<dbReference type="FunFam" id="3.30.460.10:FF:000020">
    <property type="entry name" value="DNA polymerase lambda"/>
    <property type="match status" value="1"/>
</dbReference>
<accession>A0A7K7KUC4</accession>
<dbReference type="PANTHER" id="PTHR11276:SF28">
    <property type="entry name" value="DNA POLYMERASE LAMBDA"/>
    <property type="match status" value="1"/>
</dbReference>
<dbReference type="Gene3D" id="3.30.460.10">
    <property type="entry name" value="Beta Polymerase, domain 2"/>
    <property type="match status" value="1"/>
</dbReference>
<evidence type="ECO:0000256" key="16">
    <source>
        <dbReference type="ARBA" id="ARBA00049244"/>
    </source>
</evidence>
<comment type="function">
    <text evidence="18">DNA polymerase that functions in several pathways of DNA repair. Involved in base excision repair (BER) responsible for repair of lesions that give rise to abasic (AP) sites in DNA. Also contributes to DNA double-strand break repair by non-homologous end joining and homologous recombination. Has both template-dependent and template-independent (terminal transferase) DNA polymerase activities. Has also a 5'-deoxyribose-5-phosphate lyase (dRP lyase) activity.</text>
</comment>